<dbReference type="RefSeq" id="WP_022802934.1">
    <property type="nucleotide sequence ID" value="NZ_ATTJ01000003.1"/>
</dbReference>
<keyword evidence="2" id="KW-1185">Reference proteome</keyword>
<geneLocation type="plasmid" evidence="2">
    <name>pdfi2</name>
</geneLocation>
<dbReference type="AlphaFoldDB" id="A0A221T1U9"/>
<evidence type="ECO:0000313" key="1">
    <source>
        <dbReference type="EMBL" id="ASN82872.1"/>
    </source>
</evidence>
<dbReference type="STRING" id="317577.GCA_000419625_03453"/>
<accession>A0A221T1U9</accession>
<dbReference type="PROSITE" id="PS51257">
    <property type="entry name" value="PROKAR_LIPOPROTEIN"/>
    <property type="match status" value="1"/>
</dbReference>
<name>A0A221T1U9_9DEIO</name>
<proteinExistence type="predicted"/>
<evidence type="ECO:0000313" key="2">
    <source>
        <dbReference type="Proteomes" id="UP000259030"/>
    </source>
</evidence>
<protein>
    <recommendedName>
        <fullName evidence="3">DUF1190 domain-containing protein</fullName>
    </recommendedName>
</protein>
<gene>
    <name evidence="1" type="ORF">DFI_16920</name>
</gene>
<sequence>MTKAAPKTFHLPMLASLPVLLAGCGDSDDLSRYNRMQYASYQECLIANQQLIQQGLQNPCTEEDDDTDLFKKKKKYYGPLFYAGSGSTRYVGYSGRYGGVLSDSGLTYDSKKGSYGSFKAPVSRGGLTSTARGALSSGG</sequence>
<keyword evidence="1" id="KW-0614">Plasmid</keyword>
<organism evidence="1 2">
    <name type="scientific">Deinococcus ficus</name>
    <dbReference type="NCBI Taxonomy" id="317577"/>
    <lineage>
        <taxon>Bacteria</taxon>
        <taxon>Thermotogati</taxon>
        <taxon>Deinococcota</taxon>
        <taxon>Deinococci</taxon>
        <taxon>Deinococcales</taxon>
        <taxon>Deinococcaceae</taxon>
        <taxon>Deinococcus</taxon>
    </lineage>
</organism>
<dbReference type="KEGG" id="dfc:DFI_16920"/>
<dbReference type="OrthoDB" id="71917at2"/>
<reference evidence="1 2" key="1">
    <citation type="submission" date="2017-05" db="EMBL/GenBank/DDBJ databases">
        <title>The complete genome sequence of Deinococcus ficus isolated from the rhizosphere of the Ficus religiosa L. in Taiwan.</title>
        <authorList>
            <person name="Wu K.-M."/>
            <person name="Liao T.-L."/>
            <person name="Liu Y.-M."/>
            <person name="Young C.-C."/>
            <person name="Tsai S.-F."/>
        </authorList>
    </citation>
    <scope>NUCLEOTIDE SEQUENCE [LARGE SCALE GENOMIC DNA]</scope>
    <source>
        <strain evidence="1 2">CC-FR2-10</strain>
        <plasmid evidence="2">pdfi2</plasmid>
    </source>
</reference>
<evidence type="ECO:0008006" key="3">
    <source>
        <dbReference type="Google" id="ProtNLM"/>
    </source>
</evidence>
<dbReference type="Proteomes" id="UP000259030">
    <property type="component" value="Plasmid pDFI2"/>
</dbReference>
<dbReference type="EMBL" id="CP021083">
    <property type="protein sequence ID" value="ASN82872.1"/>
    <property type="molecule type" value="Genomic_DNA"/>
</dbReference>